<dbReference type="SUPFAM" id="SSF47598">
    <property type="entry name" value="Ribbon-helix-helix"/>
    <property type="match status" value="1"/>
</dbReference>
<evidence type="ECO:0000256" key="1">
    <source>
        <dbReference type="ARBA" id="ARBA00022491"/>
    </source>
</evidence>
<protein>
    <submittedName>
        <fullName evidence="7">Uncharacterized protein</fullName>
    </submittedName>
</protein>
<dbReference type="InterPro" id="IPR014795">
    <property type="entry name" value="TacA_1-like"/>
</dbReference>
<dbReference type="PANTHER" id="PTHR35401:SF1">
    <property type="entry name" value="CYTOPLASMIC PROTEIN"/>
    <property type="match status" value="1"/>
</dbReference>
<dbReference type="InterPro" id="IPR010985">
    <property type="entry name" value="Ribbon_hlx_hlx"/>
</dbReference>
<dbReference type="Pfam" id="PF08681">
    <property type="entry name" value="TacA1"/>
    <property type="match status" value="1"/>
</dbReference>
<proteinExistence type="inferred from homology"/>
<evidence type="ECO:0000256" key="6">
    <source>
        <dbReference type="ARBA" id="ARBA00049988"/>
    </source>
</evidence>
<organism evidence="7 8">
    <name type="scientific">Ferrimicrobium acidiphilum DSM 19497</name>
    <dbReference type="NCBI Taxonomy" id="1121877"/>
    <lineage>
        <taxon>Bacteria</taxon>
        <taxon>Bacillati</taxon>
        <taxon>Actinomycetota</taxon>
        <taxon>Acidimicrobiia</taxon>
        <taxon>Acidimicrobiales</taxon>
        <taxon>Acidimicrobiaceae</taxon>
        <taxon>Ferrimicrobium</taxon>
    </lineage>
</organism>
<keyword evidence="5" id="KW-0804">Transcription</keyword>
<evidence type="ECO:0000256" key="2">
    <source>
        <dbReference type="ARBA" id="ARBA00022649"/>
    </source>
</evidence>
<evidence type="ECO:0000256" key="4">
    <source>
        <dbReference type="ARBA" id="ARBA00023125"/>
    </source>
</evidence>
<evidence type="ECO:0000256" key="5">
    <source>
        <dbReference type="ARBA" id="ARBA00023163"/>
    </source>
</evidence>
<dbReference type="GO" id="GO:0006355">
    <property type="term" value="P:regulation of DNA-templated transcription"/>
    <property type="evidence" value="ECO:0007669"/>
    <property type="project" value="InterPro"/>
</dbReference>
<dbReference type="GO" id="GO:0003677">
    <property type="term" value="F:DNA binding"/>
    <property type="evidence" value="ECO:0007669"/>
    <property type="project" value="UniProtKB-KW"/>
</dbReference>
<keyword evidence="3" id="KW-0805">Transcription regulation</keyword>
<keyword evidence="4" id="KW-0238">DNA-binding</keyword>
<keyword evidence="1" id="KW-0678">Repressor</keyword>
<comment type="caution">
    <text evidence="7">The sequence shown here is derived from an EMBL/GenBank/DDBJ whole genome shotgun (WGS) entry which is preliminary data.</text>
</comment>
<dbReference type="PANTHER" id="PTHR35401">
    <property type="entry name" value="COPG FAMILY HELIX-TURN-HELIX PROTEIN-RELATED-RELATED"/>
    <property type="match status" value="1"/>
</dbReference>
<evidence type="ECO:0000313" key="8">
    <source>
        <dbReference type="Proteomes" id="UP000032336"/>
    </source>
</evidence>
<sequence>MTNSVWDVFVRQSVCNWRMATKTEPLSIRLTPEQDTVLRRAAELRGESTNESVLGNAAGGAQSDLTNLRSFIAADNEWQYVETALSEPVTSNAAMVKLLISSSVLER</sequence>
<gene>
    <name evidence="7" type="ORF">FEAC_24120</name>
</gene>
<dbReference type="Gene3D" id="1.20.5.780">
    <property type="entry name" value="Single helix bin"/>
    <property type="match status" value="1"/>
</dbReference>
<dbReference type="EMBL" id="JXUW01000027">
    <property type="protein sequence ID" value="KJE75852.1"/>
    <property type="molecule type" value="Genomic_DNA"/>
</dbReference>
<evidence type="ECO:0000313" key="7">
    <source>
        <dbReference type="EMBL" id="KJE75852.1"/>
    </source>
</evidence>
<evidence type="ECO:0000256" key="3">
    <source>
        <dbReference type="ARBA" id="ARBA00023015"/>
    </source>
</evidence>
<reference evidence="7 8" key="1">
    <citation type="submission" date="2015-01" db="EMBL/GenBank/DDBJ databases">
        <title>Draft genome of the acidophilic iron oxidizer Ferrimicrobium acidiphilum strain T23.</title>
        <authorList>
            <person name="Poehlein A."/>
            <person name="Eisen S."/>
            <person name="Schloemann M."/>
            <person name="Johnson B.D."/>
            <person name="Daniel R."/>
            <person name="Muehling M."/>
        </authorList>
    </citation>
    <scope>NUCLEOTIDE SEQUENCE [LARGE SCALE GENOMIC DNA]</scope>
    <source>
        <strain evidence="7 8">T23</strain>
    </source>
</reference>
<comment type="similarity">
    <text evidence="6">Belongs to the TacA antitoxin family.</text>
</comment>
<keyword evidence="2" id="KW-1277">Toxin-antitoxin system</keyword>
<keyword evidence="8" id="KW-1185">Reference proteome</keyword>
<accession>A0A0D8FUC4</accession>
<dbReference type="Proteomes" id="UP000032336">
    <property type="component" value="Unassembled WGS sequence"/>
</dbReference>
<name>A0A0D8FUC4_9ACTN</name>
<dbReference type="AlphaFoldDB" id="A0A0D8FUC4"/>
<dbReference type="STRING" id="1121877.FEAC_24120"/>